<dbReference type="GeneID" id="20344748"/>
<organism evidence="2">
    <name type="scientific">Gaeumannomyces tritici (strain R3-111a-1)</name>
    <name type="common">Wheat and barley take-all root rot fungus</name>
    <name type="synonym">Gaeumannomyces graminis var. tritici</name>
    <dbReference type="NCBI Taxonomy" id="644352"/>
    <lineage>
        <taxon>Eukaryota</taxon>
        <taxon>Fungi</taxon>
        <taxon>Dikarya</taxon>
        <taxon>Ascomycota</taxon>
        <taxon>Pezizomycotina</taxon>
        <taxon>Sordariomycetes</taxon>
        <taxon>Sordariomycetidae</taxon>
        <taxon>Magnaporthales</taxon>
        <taxon>Magnaporthaceae</taxon>
        <taxon>Gaeumannomyces</taxon>
    </lineage>
</organism>
<evidence type="ECO:0000313" key="3">
    <source>
        <dbReference type="EnsemblFungi" id="EJT79204"/>
    </source>
</evidence>
<dbReference type="OrthoDB" id="10460586at2759"/>
<reference evidence="3" key="5">
    <citation type="submission" date="2018-04" db="UniProtKB">
        <authorList>
            <consortium name="EnsemblFungi"/>
        </authorList>
    </citation>
    <scope>IDENTIFICATION</scope>
    <source>
        <strain evidence="3">R3-111a-1</strain>
    </source>
</reference>
<feature type="compositionally biased region" description="Pro residues" evidence="1">
    <location>
        <begin position="64"/>
        <end position="74"/>
    </location>
</feature>
<dbReference type="VEuPathDB" id="FungiDB:GGTG_04290"/>
<dbReference type="RefSeq" id="XP_009220349.1">
    <property type="nucleotide sequence ID" value="XM_009222085.1"/>
</dbReference>
<gene>
    <name evidence="3" type="primary">20344748</name>
    <name evidence="2" type="ORF">GGTG_04290</name>
</gene>
<reference evidence="4" key="1">
    <citation type="submission" date="2010-07" db="EMBL/GenBank/DDBJ databases">
        <title>The genome sequence of Gaeumannomyces graminis var. tritici strain R3-111a-1.</title>
        <authorList>
            <consortium name="The Broad Institute Genome Sequencing Platform"/>
            <person name="Ma L.-J."/>
            <person name="Dead R."/>
            <person name="Young S."/>
            <person name="Zeng Q."/>
            <person name="Koehrsen M."/>
            <person name="Alvarado L."/>
            <person name="Berlin A."/>
            <person name="Chapman S.B."/>
            <person name="Chen Z."/>
            <person name="Freedman E."/>
            <person name="Gellesch M."/>
            <person name="Goldberg J."/>
            <person name="Griggs A."/>
            <person name="Gujja S."/>
            <person name="Heilman E.R."/>
            <person name="Heiman D."/>
            <person name="Hepburn T."/>
            <person name="Howarth C."/>
            <person name="Jen D."/>
            <person name="Larson L."/>
            <person name="Mehta T."/>
            <person name="Neiman D."/>
            <person name="Pearson M."/>
            <person name="Roberts A."/>
            <person name="Saif S."/>
            <person name="Shea T."/>
            <person name="Shenoy N."/>
            <person name="Sisk P."/>
            <person name="Stolte C."/>
            <person name="Sykes S."/>
            <person name="Walk T."/>
            <person name="White J."/>
            <person name="Yandava C."/>
            <person name="Haas B."/>
            <person name="Nusbaum C."/>
            <person name="Birren B."/>
        </authorList>
    </citation>
    <scope>NUCLEOTIDE SEQUENCE [LARGE SCALE GENOMIC DNA]</scope>
    <source>
        <strain evidence="4">R3-111a-1</strain>
    </source>
</reference>
<evidence type="ECO:0000313" key="4">
    <source>
        <dbReference type="Proteomes" id="UP000006039"/>
    </source>
</evidence>
<proteinExistence type="predicted"/>
<sequence>MHSVSFPNDPDCLGLTEPVEKPYTSLVECNGTFDAPYSHACENPPSQDAPHVSDSGAKGQWPTCEPPRASPPPDTRSSGMQVSVPDLSAVQVEDATETFAMRKNGVDEVALLHIGAWVSEQSLHKAPKSHKKRF</sequence>
<evidence type="ECO:0000313" key="2">
    <source>
        <dbReference type="EMBL" id="EJT79204.1"/>
    </source>
</evidence>
<protein>
    <submittedName>
        <fullName evidence="2 3">Uncharacterized protein</fullName>
    </submittedName>
</protein>
<reference evidence="2" key="3">
    <citation type="submission" date="2010-09" db="EMBL/GenBank/DDBJ databases">
        <title>Annotation of Gaeumannomyces graminis var. tritici R3-111a-1.</title>
        <authorList>
            <consortium name="The Broad Institute Genome Sequencing Platform"/>
            <person name="Ma L.-J."/>
            <person name="Dead R."/>
            <person name="Young S.K."/>
            <person name="Zeng Q."/>
            <person name="Gargeya S."/>
            <person name="Fitzgerald M."/>
            <person name="Haas B."/>
            <person name="Abouelleil A."/>
            <person name="Alvarado L."/>
            <person name="Arachchi H.M."/>
            <person name="Berlin A."/>
            <person name="Brown A."/>
            <person name="Chapman S.B."/>
            <person name="Chen Z."/>
            <person name="Dunbar C."/>
            <person name="Freedman E."/>
            <person name="Gearin G."/>
            <person name="Gellesch M."/>
            <person name="Goldberg J."/>
            <person name="Griggs A."/>
            <person name="Gujja S."/>
            <person name="Heiman D."/>
            <person name="Howarth C."/>
            <person name="Larson L."/>
            <person name="Lui A."/>
            <person name="MacDonald P.J.P."/>
            <person name="Mehta T."/>
            <person name="Montmayeur A."/>
            <person name="Murphy C."/>
            <person name="Neiman D."/>
            <person name="Pearson M."/>
            <person name="Priest M."/>
            <person name="Roberts A."/>
            <person name="Saif S."/>
            <person name="Shea T."/>
            <person name="Shenoy N."/>
            <person name="Sisk P."/>
            <person name="Stolte C."/>
            <person name="Sykes S."/>
            <person name="Yandava C."/>
            <person name="Wortman J."/>
            <person name="Nusbaum C."/>
            <person name="Birren B."/>
        </authorList>
    </citation>
    <scope>NUCLEOTIDE SEQUENCE</scope>
    <source>
        <strain evidence="2">R3-111a-1</strain>
    </source>
</reference>
<dbReference type="eggNOG" id="ENOG502RNCY">
    <property type="taxonomic scope" value="Eukaryota"/>
</dbReference>
<accession>J3NSP1</accession>
<reference evidence="3" key="4">
    <citation type="journal article" date="2015" name="G3 (Bethesda)">
        <title>Genome sequences of three phytopathogenic species of the Magnaporthaceae family of fungi.</title>
        <authorList>
            <person name="Okagaki L.H."/>
            <person name="Nunes C.C."/>
            <person name="Sailsbery J."/>
            <person name="Clay B."/>
            <person name="Brown D."/>
            <person name="John T."/>
            <person name="Oh Y."/>
            <person name="Young N."/>
            <person name="Fitzgerald M."/>
            <person name="Haas B.J."/>
            <person name="Zeng Q."/>
            <person name="Young S."/>
            <person name="Adiconis X."/>
            <person name="Fan L."/>
            <person name="Levin J.Z."/>
            <person name="Mitchell T.K."/>
            <person name="Okubara P.A."/>
            <person name="Farman M.L."/>
            <person name="Kohn L.M."/>
            <person name="Birren B."/>
            <person name="Ma L.-J."/>
            <person name="Dean R.A."/>
        </authorList>
    </citation>
    <scope>NUCLEOTIDE SEQUENCE</scope>
    <source>
        <strain evidence="3">R3-111a-1</strain>
    </source>
</reference>
<feature type="region of interest" description="Disordered" evidence="1">
    <location>
        <begin position="37"/>
        <end position="82"/>
    </location>
</feature>
<evidence type="ECO:0000256" key="1">
    <source>
        <dbReference type="SAM" id="MobiDB-lite"/>
    </source>
</evidence>
<keyword evidence="4" id="KW-1185">Reference proteome</keyword>
<reference evidence="2" key="2">
    <citation type="submission" date="2010-07" db="EMBL/GenBank/DDBJ databases">
        <authorList>
            <consortium name="The Broad Institute Genome Sequencing Platform"/>
            <consortium name="Broad Institute Genome Sequencing Center for Infectious Disease"/>
            <person name="Ma L.-J."/>
            <person name="Dead R."/>
            <person name="Young S."/>
            <person name="Zeng Q."/>
            <person name="Koehrsen M."/>
            <person name="Alvarado L."/>
            <person name="Berlin A."/>
            <person name="Chapman S.B."/>
            <person name="Chen Z."/>
            <person name="Freedman E."/>
            <person name="Gellesch M."/>
            <person name="Goldberg J."/>
            <person name="Griggs A."/>
            <person name="Gujja S."/>
            <person name="Heilman E.R."/>
            <person name="Heiman D."/>
            <person name="Hepburn T."/>
            <person name="Howarth C."/>
            <person name="Jen D."/>
            <person name="Larson L."/>
            <person name="Mehta T."/>
            <person name="Neiman D."/>
            <person name="Pearson M."/>
            <person name="Roberts A."/>
            <person name="Saif S."/>
            <person name="Shea T."/>
            <person name="Shenoy N."/>
            <person name="Sisk P."/>
            <person name="Stolte C."/>
            <person name="Sykes S."/>
            <person name="Walk T."/>
            <person name="White J."/>
            <person name="Yandava C."/>
            <person name="Haas B."/>
            <person name="Nusbaum C."/>
            <person name="Birren B."/>
        </authorList>
    </citation>
    <scope>NUCLEOTIDE SEQUENCE</scope>
    <source>
        <strain evidence="2">R3-111a-1</strain>
    </source>
</reference>
<dbReference type="EnsemblFungi" id="EJT79204">
    <property type="protein sequence ID" value="EJT79204"/>
    <property type="gene ID" value="GGTG_04290"/>
</dbReference>
<dbReference type="Proteomes" id="UP000006039">
    <property type="component" value="Unassembled WGS sequence"/>
</dbReference>
<name>J3NSP1_GAET3</name>
<dbReference type="EMBL" id="GL385396">
    <property type="protein sequence ID" value="EJT79204.1"/>
    <property type="molecule type" value="Genomic_DNA"/>
</dbReference>
<dbReference type="AlphaFoldDB" id="J3NSP1"/>
<dbReference type="HOGENOM" id="CLU_2109533_0_0_1"/>